<evidence type="ECO:0000313" key="3">
    <source>
        <dbReference type="Proteomes" id="UP000644147"/>
    </source>
</evidence>
<dbReference type="SUPFAM" id="SSF82185">
    <property type="entry name" value="Histone H3 K4-specific methyltransferase SET7/9 N-terminal domain"/>
    <property type="match status" value="1"/>
</dbReference>
<gene>
    <name evidence="2" type="ORF">I5M27_02345</name>
</gene>
<dbReference type="EMBL" id="JAEHFX010000001">
    <property type="protein sequence ID" value="MBK0401805.1"/>
    <property type="molecule type" value="Genomic_DNA"/>
</dbReference>
<evidence type="ECO:0000313" key="2">
    <source>
        <dbReference type="EMBL" id="MBK0401805.1"/>
    </source>
</evidence>
<protein>
    <recommendedName>
        <fullName evidence="4">MORN repeat variant</fullName>
    </recommendedName>
</protein>
<dbReference type="Proteomes" id="UP000644147">
    <property type="component" value="Unassembled WGS sequence"/>
</dbReference>
<sequence>MKRACLLLLVLVIPFILKGQELPCKAKYRDGRCKERYREDSNGEIHGKYILYNEAGVVSSRGNFNHGKAQGCWEFIYSDGTEYKWYENGKEVYFHSNHYSPIVSYAQAIQLQKKYEAVHKAKMAEVRKLEAKAEAEKEALAAKVRREEEIEYQKKVESEAAKAKYVAEAPDRALTAMKTKSGPALDPNSLVYLSNSYYLNKGSYANITKLAESISAFNDSNPADRITDIYIIAHAHKGLESDSEQSRKQDNILFLLTLNRAVMVKTILANKTKDIKFHLIPVGTKIPVGTTAAENSRTEIFYEANSEVNNARTVFSTLAGHYKVANENGEYVGENIVKNDLLRAVVLSNLRSYFDANRKGQFIPIELWDANFGQAEKDLDKFKKELLNIAGSDYTINKYVIKYE</sequence>
<reference evidence="2 3" key="1">
    <citation type="submission" date="2020-12" db="EMBL/GenBank/DDBJ databases">
        <title>Bacterial novel species Adhaeribacter sp. BT258 isolated from soil.</title>
        <authorList>
            <person name="Jung H.-Y."/>
        </authorList>
    </citation>
    <scope>NUCLEOTIDE SEQUENCE [LARGE SCALE GENOMIC DNA]</scope>
    <source>
        <strain evidence="2 3">BT258</strain>
    </source>
</reference>
<accession>A0ABS1BXK9</accession>
<name>A0ABS1BXK9_9BACT</name>
<feature type="coiled-coil region" evidence="1">
    <location>
        <begin position="119"/>
        <end position="150"/>
    </location>
</feature>
<organism evidence="2 3">
    <name type="scientific">Adhaeribacter terrigena</name>
    <dbReference type="NCBI Taxonomy" id="2793070"/>
    <lineage>
        <taxon>Bacteria</taxon>
        <taxon>Pseudomonadati</taxon>
        <taxon>Bacteroidota</taxon>
        <taxon>Cytophagia</taxon>
        <taxon>Cytophagales</taxon>
        <taxon>Hymenobacteraceae</taxon>
        <taxon>Adhaeribacter</taxon>
    </lineage>
</organism>
<proteinExistence type="predicted"/>
<dbReference type="RefSeq" id="WP_200504415.1">
    <property type="nucleotide sequence ID" value="NZ_JAEHFX010000001.1"/>
</dbReference>
<keyword evidence="1" id="KW-0175">Coiled coil</keyword>
<comment type="caution">
    <text evidence="2">The sequence shown here is derived from an EMBL/GenBank/DDBJ whole genome shotgun (WGS) entry which is preliminary data.</text>
</comment>
<keyword evidence="3" id="KW-1185">Reference proteome</keyword>
<dbReference type="Gene3D" id="2.20.110.10">
    <property type="entry name" value="Histone H3 K4-specific methyltransferase SET7/9 N-terminal domain"/>
    <property type="match status" value="1"/>
</dbReference>
<evidence type="ECO:0000256" key="1">
    <source>
        <dbReference type="SAM" id="Coils"/>
    </source>
</evidence>
<evidence type="ECO:0008006" key="4">
    <source>
        <dbReference type="Google" id="ProtNLM"/>
    </source>
</evidence>